<proteinExistence type="predicted"/>
<dbReference type="EMBL" id="CAMAPF010001001">
    <property type="protein sequence ID" value="CAH9137585.1"/>
    <property type="molecule type" value="Genomic_DNA"/>
</dbReference>
<comment type="caution">
    <text evidence="1">The sequence shown here is derived from an EMBL/GenBank/DDBJ whole genome shotgun (WGS) entry which is preliminary data.</text>
</comment>
<organism evidence="1 2">
    <name type="scientific">Cuscuta epithymum</name>
    <dbReference type="NCBI Taxonomy" id="186058"/>
    <lineage>
        <taxon>Eukaryota</taxon>
        <taxon>Viridiplantae</taxon>
        <taxon>Streptophyta</taxon>
        <taxon>Embryophyta</taxon>
        <taxon>Tracheophyta</taxon>
        <taxon>Spermatophyta</taxon>
        <taxon>Magnoliopsida</taxon>
        <taxon>eudicotyledons</taxon>
        <taxon>Gunneridae</taxon>
        <taxon>Pentapetalae</taxon>
        <taxon>asterids</taxon>
        <taxon>lamiids</taxon>
        <taxon>Solanales</taxon>
        <taxon>Convolvulaceae</taxon>
        <taxon>Cuscuteae</taxon>
        <taxon>Cuscuta</taxon>
        <taxon>Cuscuta subgen. Cuscuta</taxon>
    </lineage>
</organism>
<name>A0AAV0FQ73_9ASTE</name>
<dbReference type="AlphaFoldDB" id="A0AAV0FQ73"/>
<evidence type="ECO:0000313" key="2">
    <source>
        <dbReference type="Proteomes" id="UP001152523"/>
    </source>
</evidence>
<protein>
    <submittedName>
        <fullName evidence="1">Uncharacterized protein</fullName>
    </submittedName>
</protein>
<reference evidence="1" key="1">
    <citation type="submission" date="2022-07" db="EMBL/GenBank/DDBJ databases">
        <authorList>
            <person name="Macas J."/>
            <person name="Novak P."/>
            <person name="Neumann P."/>
        </authorList>
    </citation>
    <scope>NUCLEOTIDE SEQUENCE</scope>
</reference>
<accession>A0AAV0FQ73</accession>
<dbReference type="Proteomes" id="UP001152523">
    <property type="component" value="Unassembled WGS sequence"/>
</dbReference>
<keyword evidence="2" id="KW-1185">Reference proteome</keyword>
<sequence length="107" mass="12352">MEGSTDADKEFEEIVNQKLVQPTKNWTSLFQNKRDITQGMQLVYFPPSRGDVLLMEEEDITPFVQIWRYYLVRCLTGNFPGLKVVVTLVSSWGVPCICRNYISVRSS</sequence>
<gene>
    <name evidence="1" type="ORF">CEPIT_LOCUS36140</name>
</gene>
<evidence type="ECO:0000313" key="1">
    <source>
        <dbReference type="EMBL" id="CAH9137585.1"/>
    </source>
</evidence>